<dbReference type="PANTHER" id="PTHR33568">
    <property type="entry name" value="DNA POLYMERASE"/>
    <property type="match status" value="1"/>
</dbReference>
<evidence type="ECO:0000313" key="2">
    <source>
        <dbReference type="Proteomes" id="UP001186944"/>
    </source>
</evidence>
<keyword evidence="2" id="KW-1185">Reference proteome</keyword>
<dbReference type="Gene3D" id="3.90.1600.10">
    <property type="entry name" value="Palm domain of DNA polymerase"/>
    <property type="match status" value="1"/>
</dbReference>
<name>A0AA88YUA7_PINIB</name>
<gene>
    <name evidence="1" type="ORF">FSP39_022161</name>
</gene>
<organism evidence="1 2">
    <name type="scientific">Pinctada imbricata</name>
    <name type="common">Atlantic pearl-oyster</name>
    <name type="synonym">Pinctada martensii</name>
    <dbReference type="NCBI Taxonomy" id="66713"/>
    <lineage>
        <taxon>Eukaryota</taxon>
        <taxon>Metazoa</taxon>
        <taxon>Spiralia</taxon>
        <taxon>Lophotrochozoa</taxon>
        <taxon>Mollusca</taxon>
        <taxon>Bivalvia</taxon>
        <taxon>Autobranchia</taxon>
        <taxon>Pteriomorphia</taxon>
        <taxon>Pterioida</taxon>
        <taxon>Pterioidea</taxon>
        <taxon>Pteriidae</taxon>
        <taxon>Pinctada</taxon>
    </lineage>
</organism>
<proteinExistence type="predicted"/>
<dbReference type="PANTHER" id="PTHR33568:SF3">
    <property type="entry name" value="DNA-DIRECTED DNA POLYMERASE"/>
    <property type="match status" value="1"/>
</dbReference>
<accession>A0AA88YUA7</accession>
<dbReference type="EMBL" id="VSWD01000002">
    <property type="protein sequence ID" value="KAK3107788.1"/>
    <property type="molecule type" value="Genomic_DNA"/>
</dbReference>
<dbReference type="Proteomes" id="UP001186944">
    <property type="component" value="Unassembled WGS sequence"/>
</dbReference>
<protein>
    <recommendedName>
        <fullName evidence="3">DNA-directed DNA polymerase</fullName>
    </recommendedName>
</protein>
<dbReference type="InterPro" id="IPR043502">
    <property type="entry name" value="DNA/RNA_pol_sf"/>
</dbReference>
<dbReference type="SUPFAM" id="SSF56672">
    <property type="entry name" value="DNA/RNA polymerases"/>
    <property type="match status" value="1"/>
</dbReference>
<dbReference type="InterPro" id="IPR023211">
    <property type="entry name" value="DNA_pol_palm_dom_sf"/>
</dbReference>
<reference evidence="1" key="1">
    <citation type="submission" date="2019-08" db="EMBL/GenBank/DDBJ databases">
        <title>The improved chromosome-level genome for the pearl oyster Pinctada fucata martensii using PacBio sequencing and Hi-C.</title>
        <authorList>
            <person name="Zheng Z."/>
        </authorList>
    </citation>
    <scope>NUCLEOTIDE SEQUENCE</scope>
    <source>
        <strain evidence="1">ZZ-2019</strain>
        <tissue evidence="1">Adductor muscle</tissue>
    </source>
</reference>
<evidence type="ECO:0008006" key="3">
    <source>
        <dbReference type="Google" id="ProtNLM"/>
    </source>
</evidence>
<evidence type="ECO:0000313" key="1">
    <source>
        <dbReference type="EMBL" id="KAK3107788.1"/>
    </source>
</evidence>
<dbReference type="AlphaFoldDB" id="A0AA88YUA7"/>
<comment type="caution">
    <text evidence="1">The sequence shown here is derived from an EMBL/GenBank/DDBJ whole genome shotgun (WGS) entry which is preliminary data.</text>
</comment>
<sequence>MIQDDTKKVMHLELIQNKENDELDLILANYTETDDFVPPCHFGNVVIACYTTALARLKLYDALRRLDDRVLYFDTDSIIYVHDDHKWSPPILDSLGCMTDELGGKKITTFVSGGPKNYAYQLNDGSTVCKVKGITLDYKTSQIINFETMKNMVLSQTDDDKVTVTYPSKIMRGKDHRLFSKDMTKDYRIVYDKRQILENLNTLPYGF</sequence>